<evidence type="ECO:0000313" key="6">
    <source>
        <dbReference type="EMBL" id="TCP60822.1"/>
    </source>
</evidence>
<keyword evidence="7" id="KW-1185">Reference proteome</keyword>
<evidence type="ECO:0000259" key="5">
    <source>
        <dbReference type="SMART" id="SM00235"/>
    </source>
</evidence>
<evidence type="ECO:0000256" key="2">
    <source>
        <dbReference type="ARBA" id="ARBA00022723"/>
    </source>
</evidence>
<dbReference type="GO" id="GO:0006508">
    <property type="term" value="P:proteolysis"/>
    <property type="evidence" value="ECO:0007669"/>
    <property type="project" value="UniProtKB-KW"/>
</dbReference>
<protein>
    <submittedName>
        <fullName evidence="6">Matrixin</fullName>
    </submittedName>
</protein>
<dbReference type="AlphaFoldDB" id="A0A4R2RBU7"/>
<organism evidence="6 7">
    <name type="scientific">Baia soyae</name>
    <dbReference type="NCBI Taxonomy" id="1544746"/>
    <lineage>
        <taxon>Bacteria</taxon>
        <taxon>Bacillati</taxon>
        <taxon>Bacillota</taxon>
        <taxon>Bacilli</taxon>
        <taxon>Bacillales</taxon>
        <taxon>Thermoactinomycetaceae</taxon>
        <taxon>Baia</taxon>
    </lineage>
</organism>
<dbReference type="GO" id="GO:0004222">
    <property type="term" value="F:metalloendopeptidase activity"/>
    <property type="evidence" value="ECO:0007669"/>
    <property type="project" value="InterPro"/>
</dbReference>
<dbReference type="PRINTS" id="PR00138">
    <property type="entry name" value="MATRIXIN"/>
</dbReference>
<keyword evidence="2" id="KW-0479">Metal-binding</keyword>
<dbReference type="InterPro" id="IPR001818">
    <property type="entry name" value="Pept_M10_metallopeptidase"/>
</dbReference>
<dbReference type="GO" id="GO:0008270">
    <property type="term" value="F:zinc ion binding"/>
    <property type="evidence" value="ECO:0007669"/>
    <property type="project" value="InterPro"/>
</dbReference>
<comment type="caution">
    <text evidence="6">The sequence shown here is derived from an EMBL/GenBank/DDBJ whole genome shotgun (WGS) entry which is preliminary data.</text>
</comment>
<dbReference type="InterPro" id="IPR006026">
    <property type="entry name" value="Peptidase_Metallo"/>
</dbReference>
<evidence type="ECO:0000313" key="7">
    <source>
        <dbReference type="Proteomes" id="UP000294746"/>
    </source>
</evidence>
<dbReference type="RefSeq" id="WP_165873846.1">
    <property type="nucleotide sequence ID" value="NZ_SLXV01000067.1"/>
</dbReference>
<dbReference type="SUPFAM" id="SSF55486">
    <property type="entry name" value="Metalloproteases ('zincins'), catalytic domain"/>
    <property type="match status" value="1"/>
</dbReference>
<dbReference type="Gene3D" id="3.40.390.10">
    <property type="entry name" value="Collagenase (Catalytic Domain)"/>
    <property type="match status" value="1"/>
</dbReference>
<sequence length="191" mass="21918">MKKRLSLLLSALAVVLFFPIESSAYILYGHKLTNGVGNWGKNRQYYYLHDSANQYKPLIKNAWNTWVNSSSILSTPISFRESTNKKASVVEFFSINNPSKKYAGMTYFYRYKEEVEPEKSNWGWTEIELNQAELKYIGETDQQGTIAHEIGHAMGLAHNGNEFSVMCQFAYGRKTSRPLLDDYKGINAIYN</sequence>
<evidence type="ECO:0000256" key="4">
    <source>
        <dbReference type="ARBA" id="ARBA00022833"/>
    </source>
</evidence>
<keyword evidence="3" id="KW-0378">Hydrolase</keyword>
<feature type="domain" description="Peptidase metallopeptidase" evidence="5">
    <location>
        <begin position="35"/>
        <end position="185"/>
    </location>
</feature>
<proteinExistence type="predicted"/>
<name>A0A4R2RBU7_9BACL</name>
<evidence type="ECO:0000256" key="3">
    <source>
        <dbReference type="ARBA" id="ARBA00022801"/>
    </source>
</evidence>
<dbReference type="InterPro" id="IPR021190">
    <property type="entry name" value="Pept_M10A"/>
</dbReference>
<dbReference type="EMBL" id="SLXV01000067">
    <property type="protein sequence ID" value="TCP60822.1"/>
    <property type="molecule type" value="Genomic_DNA"/>
</dbReference>
<evidence type="ECO:0000256" key="1">
    <source>
        <dbReference type="ARBA" id="ARBA00022670"/>
    </source>
</evidence>
<accession>A0A4R2RBU7</accession>
<dbReference type="Pfam" id="PF00413">
    <property type="entry name" value="Peptidase_M10"/>
    <property type="match status" value="1"/>
</dbReference>
<keyword evidence="1" id="KW-0645">Protease</keyword>
<dbReference type="InterPro" id="IPR024079">
    <property type="entry name" value="MetalloPept_cat_dom_sf"/>
</dbReference>
<dbReference type="GO" id="GO:0031012">
    <property type="term" value="C:extracellular matrix"/>
    <property type="evidence" value="ECO:0007669"/>
    <property type="project" value="InterPro"/>
</dbReference>
<dbReference type="SMART" id="SM00235">
    <property type="entry name" value="ZnMc"/>
    <property type="match status" value="1"/>
</dbReference>
<keyword evidence="4" id="KW-0862">Zinc</keyword>
<reference evidence="6 7" key="1">
    <citation type="submission" date="2019-03" db="EMBL/GenBank/DDBJ databases">
        <title>Genomic Encyclopedia of Type Strains, Phase IV (KMG-IV): sequencing the most valuable type-strain genomes for metagenomic binning, comparative biology and taxonomic classification.</title>
        <authorList>
            <person name="Goeker M."/>
        </authorList>
    </citation>
    <scope>NUCLEOTIDE SEQUENCE [LARGE SCALE GENOMIC DNA]</scope>
    <source>
        <strain evidence="6 7">DSM 46831</strain>
    </source>
</reference>
<gene>
    <name evidence="6" type="ORF">EDD57_1675</name>
</gene>
<dbReference type="Proteomes" id="UP000294746">
    <property type="component" value="Unassembled WGS sequence"/>
</dbReference>